<dbReference type="InterPro" id="IPR001723">
    <property type="entry name" value="Nuclear_hrmn_rcpt"/>
</dbReference>
<dbReference type="InterPro" id="IPR035500">
    <property type="entry name" value="NHR-like_dom_sf"/>
</dbReference>
<dbReference type="Gene3D" id="3.30.50.10">
    <property type="entry name" value="Erythroid Transcription Factor GATA-1, subunit A"/>
    <property type="match status" value="1"/>
</dbReference>
<evidence type="ECO:0000256" key="11">
    <source>
        <dbReference type="ARBA" id="ARBA00037512"/>
    </source>
</evidence>
<evidence type="ECO:0000313" key="16">
    <source>
        <dbReference type="Proteomes" id="UP000887577"/>
    </source>
</evidence>
<evidence type="ECO:0000256" key="9">
    <source>
        <dbReference type="ARBA" id="ARBA00023170"/>
    </source>
</evidence>
<feature type="domain" description="NR LBD" evidence="15">
    <location>
        <begin position="252"/>
        <end position="490"/>
    </location>
</feature>
<dbReference type="GO" id="GO:0005634">
    <property type="term" value="C:nucleus"/>
    <property type="evidence" value="ECO:0007669"/>
    <property type="project" value="UniProtKB-SubCell"/>
</dbReference>
<dbReference type="PANTHER" id="PTHR47519">
    <property type="entry name" value="NUCLEAR HORMONE RECEPTOR FAMILY MEMBER NHR-31-RELATED"/>
    <property type="match status" value="1"/>
</dbReference>
<dbReference type="CDD" id="cd06960">
    <property type="entry name" value="NR_DBD_HNF4A"/>
    <property type="match status" value="1"/>
</dbReference>
<keyword evidence="9 12" id="KW-0675">Receptor</keyword>
<dbReference type="Gene3D" id="1.10.565.10">
    <property type="entry name" value="Retinoid X Receptor"/>
    <property type="match status" value="1"/>
</dbReference>
<feature type="compositionally biased region" description="Polar residues" evidence="13">
    <location>
        <begin position="192"/>
        <end position="202"/>
    </location>
</feature>
<keyword evidence="3 12" id="KW-0479">Metal-binding</keyword>
<keyword evidence="6 12" id="KW-0805">Transcription regulation</keyword>
<comment type="similarity">
    <text evidence="2 12">Belongs to the nuclear hormone receptor family.</text>
</comment>
<dbReference type="SUPFAM" id="SSF57716">
    <property type="entry name" value="Glucocorticoid receptor-like (DNA-binding domain)"/>
    <property type="match status" value="1"/>
</dbReference>
<dbReference type="SMART" id="SM00430">
    <property type="entry name" value="HOLI"/>
    <property type="match status" value="1"/>
</dbReference>
<keyword evidence="7 12" id="KW-0238">DNA-binding</keyword>
<dbReference type="PROSITE" id="PS51030">
    <property type="entry name" value="NUCLEAR_REC_DBD_2"/>
    <property type="match status" value="1"/>
</dbReference>
<dbReference type="SMART" id="SM00399">
    <property type="entry name" value="ZnF_C4"/>
    <property type="match status" value="1"/>
</dbReference>
<dbReference type="GO" id="GO:0003700">
    <property type="term" value="F:DNA-binding transcription factor activity"/>
    <property type="evidence" value="ECO:0007669"/>
    <property type="project" value="InterPro"/>
</dbReference>
<keyword evidence="4 12" id="KW-0863">Zinc-finger</keyword>
<dbReference type="Pfam" id="PF00104">
    <property type="entry name" value="Hormone_recep"/>
    <property type="match status" value="1"/>
</dbReference>
<evidence type="ECO:0000256" key="1">
    <source>
        <dbReference type="ARBA" id="ARBA00004123"/>
    </source>
</evidence>
<evidence type="ECO:0000259" key="15">
    <source>
        <dbReference type="PROSITE" id="PS51843"/>
    </source>
</evidence>
<evidence type="ECO:0000256" key="4">
    <source>
        <dbReference type="ARBA" id="ARBA00022771"/>
    </source>
</evidence>
<protein>
    <submittedName>
        <fullName evidence="17">Uncharacterized protein</fullName>
    </submittedName>
</protein>
<evidence type="ECO:0000256" key="6">
    <source>
        <dbReference type="ARBA" id="ARBA00023015"/>
    </source>
</evidence>
<evidence type="ECO:0000256" key="13">
    <source>
        <dbReference type="SAM" id="MobiDB-lite"/>
    </source>
</evidence>
<comment type="function">
    <text evidence="11">Orphan nuclear receptor.</text>
</comment>
<dbReference type="InterPro" id="IPR001628">
    <property type="entry name" value="Znf_hrmn_rcpt"/>
</dbReference>
<dbReference type="GO" id="GO:0008270">
    <property type="term" value="F:zinc ion binding"/>
    <property type="evidence" value="ECO:0007669"/>
    <property type="project" value="UniProtKB-KW"/>
</dbReference>
<evidence type="ECO:0000256" key="12">
    <source>
        <dbReference type="RuleBase" id="RU004334"/>
    </source>
</evidence>
<organism evidence="16 17">
    <name type="scientific">Panagrolaimus superbus</name>
    <dbReference type="NCBI Taxonomy" id="310955"/>
    <lineage>
        <taxon>Eukaryota</taxon>
        <taxon>Metazoa</taxon>
        <taxon>Ecdysozoa</taxon>
        <taxon>Nematoda</taxon>
        <taxon>Chromadorea</taxon>
        <taxon>Rhabditida</taxon>
        <taxon>Tylenchina</taxon>
        <taxon>Panagrolaimomorpha</taxon>
        <taxon>Panagrolaimoidea</taxon>
        <taxon>Panagrolaimidae</taxon>
        <taxon>Panagrolaimus</taxon>
    </lineage>
</organism>
<keyword evidence="8 12" id="KW-0804">Transcription</keyword>
<feature type="domain" description="Nuclear receptor" evidence="14">
    <location>
        <begin position="89"/>
        <end position="164"/>
    </location>
</feature>
<dbReference type="PANTHER" id="PTHR47519:SF3">
    <property type="entry name" value="NUCLEAR HORMONE RECEPTOR FAMILY MEMBER NHR-5"/>
    <property type="match status" value="1"/>
</dbReference>
<reference evidence="17" key="1">
    <citation type="submission" date="2022-11" db="UniProtKB">
        <authorList>
            <consortium name="WormBaseParasite"/>
        </authorList>
    </citation>
    <scope>IDENTIFICATION</scope>
</reference>
<evidence type="ECO:0000259" key="14">
    <source>
        <dbReference type="PROSITE" id="PS51030"/>
    </source>
</evidence>
<dbReference type="GO" id="GO:0000978">
    <property type="term" value="F:RNA polymerase II cis-regulatory region sequence-specific DNA binding"/>
    <property type="evidence" value="ECO:0007669"/>
    <property type="project" value="InterPro"/>
</dbReference>
<dbReference type="Pfam" id="PF00105">
    <property type="entry name" value="zf-C4"/>
    <property type="match status" value="1"/>
</dbReference>
<dbReference type="PROSITE" id="PS00031">
    <property type="entry name" value="NUCLEAR_REC_DBD_1"/>
    <property type="match status" value="1"/>
</dbReference>
<evidence type="ECO:0000256" key="8">
    <source>
        <dbReference type="ARBA" id="ARBA00023163"/>
    </source>
</evidence>
<proteinExistence type="inferred from homology"/>
<keyword evidence="16" id="KW-1185">Reference proteome</keyword>
<dbReference type="PROSITE" id="PS51843">
    <property type="entry name" value="NR_LBD"/>
    <property type="match status" value="1"/>
</dbReference>
<dbReference type="Proteomes" id="UP000887577">
    <property type="component" value="Unplaced"/>
</dbReference>
<evidence type="ECO:0000256" key="7">
    <source>
        <dbReference type="ARBA" id="ARBA00023125"/>
    </source>
</evidence>
<feature type="region of interest" description="Disordered" evidence="13">
    <location>
        <begin position="183"/>
        <end position="212"/>
    </location>
</feature>
<dbReference type="AlphaFoldDB" id="A0A914XT67"/>
<evidence type="ECO:0000256" key="10">
    <source>
        <dbReference type="ARBA" id="ARBA00023242"/>
    </source>
</evidence>
<dbReference type="InterPro" id="IPR013088">
    <property type="entry name" value="Znf_NHR/GATA"/>
</dbReference>
<dbReference type="PRINTS" id="PR00047">
    <property type="entry name" value="STROIDFINGER"/>
</dbReference>
<dbReference type="InterPro" id="IPR000536">
    <property type="entry name" value="Nucl_hrmn_rcpt_lig-bd"/>
</dbReference>
<dbReference type="FunFam" id="3.30.50.10:FF:000030">
    <property type="entry name" value="Nuclear Hormone Receptor family"/>
    <property type="match status" value="1"/>
</dbReference>
<dbReference type="WBParaSite" id="PSU_v2.g10462.t1">
    <property type="protein sequence ID" value="PSU_v2.g10462.t1"/>
    <property type="gene ID" value="PSU_v2.g10462"/>
</dbReference>
<dbReference type="SUPFAM" id="SSF48508">
    <property type="entry name" value="Nuclear receptor ligand-binding domain"/>
    <property type="match status" value="1"/>
</dbReference>
<sequence>MNPYPHYFPQQQLSINGVRNVEETLVSNNLNVNNSQISSNTIDLQNNHPQHSTLQNSIMVDSPESSSLMANPSLNENEQQNANAAIFVTNSCAICGEEGARSHYNVLSCLGCKGFFRRALKKVDQYECINDNKCIINKDGRNSCRACRLRKCLDAGMDPSAVRPDRDFVNKNSFLKLAPITKAKKPAETKKQASNKNNSNIDKSARAHLSSSQEEWSKKLSVEMRTMLMNLLNTEIKISRGDTLKDPAELYPLHITIREVIENPGKIKGKRTEMRYEPYRMAKNEELCLIVYRRVLAAIDWVEYLAEMVDGLSTDDRIALVKSCFAPLLLFKCSARTAMVTEKDDILCLSNFAFVPRNIAKAYTDTYHLDNSLVERIINELVKPFRKLRITEEEVVCLSAIIVLNPMAKDLSEAGIQKVSNLRDKIQDTLFQYIKESRTDGQATSLFGNFLLYLPLIASLSNVLCENIRFAQTFSNMGSFPLFTSVFGCFPVEPLLEADGLSLRKNVEVQTDPICPSTGRGIKRRLPSHFVSPVENELADARREFRLLQPPCSYTLTEMFEDRMNDDNSQQIFQIV</sequence>
<keyword evidence="10 12" id="KW-0539">Nucleus</keyword>
<dbReference type="InterPro" id="IPR049636">
    <property type="entry name" value="HNF4-like_DBD"/>
</dbReference>
<evidence type="ECO:0000256" key="2">
    <source>
        <dbReference type="ARBA" id="ARBA00005993"/>
    </source>
</evidence>
<keyword evidence="5 12" id="KW-0862">Zinc</keyword>
<accession>A0A914XT67</accession>
<evidence type="ECO:0000256" key="5">
    <source>
        <dbReference type="ARBA" id="ARBA00022833"/>
    </source>
</evidence>
<name>A0A914XT67_9BILA</name>
<evidence type="ECO:0000256" key="3">
    <source>
        <dbReference type="ARBA" id="ARBA00022723"/>
    </source>
</evidence>
<evidence type="ECO:0000313" key="17">
    <source>
        <dbReference type="WBParaSite" id="PSU_v2.g10462.t1"/>
    </source>
</evidence>
<dbReference type="InterPro" id="IPR052496">
    <property type="entry name" value="Orphan_Nuclear_Rcpt"/>
</dbReference>
<dbReference type="PRINTS" id="PR00398">
    <property type="entry name" value="STRDHORMONER"/>
</dbReference>
<comment type="subcellular location">
    <subcellularLocation>
        <location evidence="1 12">Nucleus</location>
    </subcellularLocation>
</comment>